<keyword evidence="2 3" id="KW-0479">Metal-binding</keyword>
<protein>
    <recommendedName>
        <fullName evidence="6">Damage-inducible protein DinB</fullName>
    </recommendedName>
</protein>
<sequence length="42" mass="4859">MGDGYEWIIVNHGTYHRGNLTVMLRQLGCSGVSSDYIFYLYE</sequence>
<dbReference type="Proteomes" id="UP000239759">
    <property type="component" value="Unassembled WGS sequence"/>
</dbReference>
<name>A0AAP8U4J2_BRELA</name>
<evidence type="ECO:0000256" key="3">
    <source>
        <dbReference type="PIRSR" id="PIRSR607837-1"/>
    </source>
</evidence>
<comment type="similarity">
    <text evidence="1">Belongs to the DinB family.</text>
</comment>
<reference evidence="4 5" key="1">
    <citation type="submission" date="2018-02" db="EMBL/GenBank/DDBJ databases">
        <title>Comparative analysis of genomes of three Brevibacillus laterosporus strains producers of potent antimicrobials isolated from silage.</title>
        <authorList>
            <person name="Kojic M."/>
            <person name="Miljkovic M."/>
            <person name="Studholme D."/>
            <person name="Filipic B."/>
        </authorList>
    </citation>
    <scope>NUCLEOTIDE SEQUENCE [LARGE SCALE GENOMIC DNA]</scope>
    <source>
        <strain evidence="4 5">BGSP11</strain>
    </source>
</reference>
<feature type="binding site" evidence="3">
    <location>
        <position position="12"/>
    </location>
    <ligand>
        <name>a divalent metal cation</name>
        <dbReference type="ChEBI" id="CHEBI:60240"/>
    </ligand>
</feature>
<accession>A0AAP8U4J2</accession>
<dbReference type="GO" id="GO:0046872">
    <property type="term" value="F:metal ion binding"/>
    <property type="evidence" value="ECO:0007669"/>
    <property type="project" value="UniProtKB-KW"/>
</dbReference>
<evidence type="ECO:0008006" key="6">
    <source>
        <dbReference type="Google" id="ProtNLM"/>
    </source>
</evidence>
<evidence type="ECO:0000313" key="4">
    <source>
        <dbReference type="EMBL" id="PPA93885.1"/>
    </source>
</evidence>
<dbReference type="Pfam" id="PF05163">
    <property type="entry name" value="DinB"/>
    <property type="match status" value="1"/>
</dbReference>
<dbReference type="EMBL" id="PRKQ01000019">
    <property type="protein sequence ID" value="PPA93885.1"/>
    <property type="molecule type" value="Genomic_DNA"/>
</dbReference>
<evidence type="ECO:0000256" key="2">
    <source>
        <dbReference type="ARBA" id="ARBA00022723"/>
    </source>
</evidence>
<dbReference type="Gene3D" id="1.20.120.450">
    <property type="entry name" value="dinb family like domain"/>
    <property type="match status" value="1"/>
</dbReference>
<feature type="binding site" evidence="3">
    <location>
        <position position="16"/>
    </location>
    <ligand>
        <name>a divalent metal cation</name>
        <dbReference type="ChEBI" id="CHEBI:60240"/>
    </ligand>
</feature>
<proteinExistence type="inferred from homology"/>
<dbReference type="SUPFAM" id="SSF109854">
    <property type="entry name" value="DinB/YfiT-like putative metalloenzymes"/>
    <property type="match status" value="1"/>
</dbReference>
<evidence type="ECO:0000313" key="5">
    <source>
        <dbReference type="Proteomes" id="UP000239759"/>
    </source>
</evidence>
<comment type="caution">
    <text evidence="4">The sequence shown here is derived from an EMBL/GenBank/DDBJ whole genome shotgun (WGS) entry which is preliminary data.</text>
</comment>
<organism evidence="4 5">
    <name type="scientific">Brevibacillus laterosporus</name>
    <name type="common">Bacillus laterosporus</name>
    <dbReference type="NCBI Taxonomy" id="1465"/>
    <lineage>
        <taxon>Bacteria</taxon>
        <taxon>Bacillati</taxon>
        <taxon>Bacillota</taxon>
        <taxon>Bacilli</taxon>
        <taxon>Bacillales</taxon>
        <taxon>Paenibacillaceae</taxon>
        <taxon>Brevibacillus</taxon>
    </lineage>
</organism>
<dbReference type="InterPro" id="IPR034660">
    <property type="entry name" value="DinB/YfiT-like"/>
</dbReference>
<dbReference type="AlphaFoldDB" id="A0AAP8U4J2"/>
<gene>
    <name evidence="4" type="ORF">C4A77_15590</name>
</gene>
<dbReference type="InterPro" id="IPR007837">
    <property type="entry name" value="DinB"/>
</dbReference>
<evidence type="ECO:0000256" key="1">
    <source>
        <dbReference type="ARBA" id="ARBA00008635"/>
    </source>
</evidence>